<evidence type="ECO:0000259" key="10">
    <source>
        <dbReference type="Pfam" id="PF01261"/>
    </source>
</evidence>
<evidence type="ECO:0000256" key="6">
    <source>
        <dbReference type="ARBA" id="ARBA00022801"/>
    </source>
</evidence>
<dbReference type="GO" id="GO:0008081">
    <property type="term" value="F:phosphoric diester hydrolase activity"/>
    <property type="evidence" value="ECO:0007669"/>
    <property type="project" value="TreeGrafter"/>
</dbReference>
<dbReference type="eggNOG" id="KOG3997">
    <property type="taxonomic scope" value="Eukaryota"/>
</dbReference>
<comment type="similarity">
    <text evidence="2">Belongs to the AP endonuclease 2 family.</text>
</comment>
<dbReference type="FunFam" id="3.20.20.150:FF:000001">
    <property type="entry name" value="Probable endonuclease 4"/>
    <property type="match status" value="1"/>
</dbReference>
<dbReference type="AlphaFoldDB" id="A0A0L0SG07"/>
<keyword evidence="11" id="KW-0540">Nuclease</keyword>
<dbReference type="NCBIfam" id="NF002199">
    <property type="entry name" value="PRK01060.1-4"/>
    <property type="match status" value="1"/>
</dbReference>
<evidence type="ECO:0000313" key="11">
    <source>
        <dbReference type="EMBL" id="KNE61379.1"/>
    </source>
</evidence>
<name>A0A0L0SG07_ALLM3</name>
<proteinExistence type="inferred from homology"/>
<keyword evidence="6" id="KW-0378">Hydrolase</keyword>
<sequence>MPPTTRSRAAPAKTATASGTNASDPAASTISDPGKAEPTTASASAPTRQATTRGRGGRGLGRGRKRGSATGSKPRGKAAITSDRSVVDQSDSDLSSADDFKPAPKKKATKKKPAARADDADDSELCSCASRSAGESDTGSGSEFEDDEPEPVKGRKRSAKATTISTRTAAARAKRAKTDQDDAEPEGDDGEQEKPAKKTTKKGVATPKKPRVSKKKSADNPDEMIPRLLNARKLVGAHVSAAGGPENAVKNGLKIGYLCLYRVDDLNVVDSFDLDPHRSCNAMSFFLKSSRSWKSKPLSDESIAAFKQECSTHVYDAAVTMIPHGSYLVNLGNPDAEKRHKSYEFFLDEMQRCDALGIKFYNFHPGSTVGECTEDECITHIATEVNKALAATTSVMAVIENTAGQGNNVGYKWEHLRDLIAQIKDKDRVGVCLDTCHLFAAGYDIRTREAYEETIREFDALVGLKYLKAFHDVAKDRHAPLGDGKIGLEPFKYFMQDPRFDHLLFILETPEEDKWPAEIALLHSYMNKTGTPEKEGQVEQN</sequence>
<evidence type="ECO:0000256" key="5">
    <source>
        <dbReference type="ARBA" id="ARBA00022763"/>
    </source>
</evidence>
<keyword evidence="4" id="KW-0479">Metal-binding</keyword>
<feature type="compositionally biased region" description="Low complexity" evidence="9">
    <location>
        <begin position="160"/>
        <end position="171"/>
    </location>
</feature>
<dbReference type="InterPro" id="IPR001719">
    <property type="entry name" value="AP_endonuc_2"/>
</dbReference>
<dbReference type="STRING" id="578462.A0A0L0SG07"/>
<evidence type="ECO:0000256" key="1">
    <source>
        <dbReference type="ARBA" id="ARBA00001947"/>
    </source>
</evidence>
<dbReference type="InterPro" id="IPR036237">
    <property type="entry name" value="Xyl_isomerase-like_sf"/>
</dbReference>
<evidence type="ECO:0000256" key="9">
    <source>
        <dbReference type="SAM" id="MobiDB-lite"/>
    </source>
</evidence>
<dbReference type="Gene3D" id="3.20.20.150">
    <property type="entry name" value="Divalent-metal-dependent TIM barrel enzymes"/>
    <property type="match status" value="1"/>
</dbReference>
<feature type="compositionally biased region" description="Basic residues" evidence="9">
    <location>
        <begin position="103"/>
        <end position="114"/>
    </location>
</feature>
<evidence type="ECO:0000256" key="4">
    <source>
        <dbReference type="ARBA" id="ARBA00022723"/>
    </source>
</evidence>
<feature type="compositionally biased region" description="Polar residues" evidence="9">
    <location>
        <begin position="129"/>
        <end position="141"/>
    </location>
</feature>
<dbReference type="InterPro" id="IPR018246">
    <property type="entry name" value="AP_endonuc_F2_Zn_BS"/>
</dbReference>
<dbReference type="OrthoDB" id="7663182at2759"/>
<dbReference type="PROSITE" id="PS51432">
    <property type="entry name" value="AP_NUCLEASE_F2_4"/>
    <property type="match status" value="1"/>
</dbReference>
<dbReference type="GO" id="GO:0008270">
    <property type="term" value="F:zinc ion binding"/>
    <property type="evidence" value="ECO:0007669"/>
    <property type="project" value="InterPro"/>
</dbReference>
<keyword evidence="7" id="KW-0862">Zinc</keyword>
<evidence type="ECO:0000313" key="12">
    <source>
        <dbReference type="Proteomes" id="UP000054350"/>
    </source>
</evidence>
<dbReference type="NCBIfam" id="TIGR00587">
    <property type="entry name" value="nfo"/>
    <property type="match status" value="1"/>
</dbReference>
<dbReference type="EMBL" id="GG745338">
    <property type="protein sequence ID" value="KNE61379.1"/>
    <property type="molecule type" value="Genomic_DNA"/>
</dbReference>
<dbReference type="InterPro" id="IPR013022">
    <property type="entry name" value="Xyl_isomerase-like_TIM-brl"/>
</dbReference>
<dbReference type="OMA" id="HIVTHMA"/>
<evidence type="ECO:0000256" key="8">
    <source>
        <dbReference type="ARBA" id="ARBA00023204"/>
    </source>
</evidence>
<dbReference type="PROSITE" id="PS00730">
    <property type="entry name" value="AP_NUCLEASE_F2_2"/>
    <property type="match status" value="1"/>
</dbReference>
<dbReference type="VEuPathDB" id="FungiDB:AMAG_06207"/>
<gene>
    <name evidence="11" type="ORF">AMAG_06207</name>
</gene>
<reference evidence="11 12" key="1">
    <citation type="submission" date="2009-11" db="EMBL/GenBank/DDBJ databases">
        <title>Annotation of Allomyces macrogynus ATCC 38327.</title>
        <authorList>
            <consortium name="The Broad Institute Genome Sequencing Platform"/>
            <person name="Russ C."/>
            <person name="Cuomo C."/>
            <person name="Burger G."/>
            <person name="Gray M.W."/>
            <person name="Holland P.W.H."/>
            <person name="King N."/>
            <person name="Lang F.B.F."/>
            <person name="Roger A.J."/>
            <person name="Ruiz-Trillo I."/>
            <person name="Young S.K."/>
            <person name="Zeng Q."/>
            <person name="Gargeya S."/>
            <person name="Fitzgerald M."/>
            <person name="Haas B."/>
            <person name="Abouelleil A."/>
            <person name="Alvarado L."/>
            <person name="Arachchi H.M."/>
            <person name="Berlin A."/>
            <person name="Chapman S.B."/>
            <person name="Gearin G."/>
            <person name="Goldberg J."/>
            <person name="Griggs A."/>
            <person name="Gujja S."/>
            <person name="Hansen M."/>
            <person name="Heiman D."/>
            <person name="Howarth C."/>
            <person name="Larimer J."/>
            <person name="Lui A."/>
            <person name="MacDonald P.J.P."/>
            <person name="McCowen C."/>
            <person name="Montmayeur A."/>
            <person name="Murphy C."/>
            <person name="Neiman D."/>
            <person name="Pearson M."/>
            <person name="Priest M."/>
            <person name="Roberts A."/>
            <person name="Saif S."/>
            <person name="Shea T."/>
            <person name="Sisk P."/>
            <person name="Stolte C."/>
            <person name="Sykes S."/>
            <person name="Wortman J."/>
            <person name="Nusbaum C."/>
            <person name="Birren B."/>
        </authorList>
    </citation>
    <scope>NUCLEOTIDE SEQUENCE [LARGE SCALE GENOMIC DNA]</scope>
    <source>
        <strain evidence="11 12">ATCC 38327</strain>
    </source>
</reference>
<dbReference type="PANTHER" id="PTHR21445">
    <property type="entry name" value="ENDONUCLEASE IV ENDODEOXYRIBONUCLEASE IV"/>
    <property type="match status" value="1"/>
</dbReference>
<dbReference type="SMART" id="SM00518">
    <property type="entry name" value="AP2Ec"/>
    <property type="match status" value="1"/>
</dbReference>
<dbReference type="Pfam" id="PF01261">
    <property type="entry name" value="AP_endonuc_2"/>
    <property type="match status" value="1"/>
</dbReference>
<feature type="region of interest" description="Disordered" evidence="9">
    <location>
        <begin position="1"/>
        <end position="223"/>
    </location>
</feature>
<dbReference type="PANTHER" id="PTHR21445:SF0">
    <property type="entry name" value="APURINIC-APYRIMIDINIC ENDONUCLEASE"/>
    <property type="match status" value="1"/>
</dbReference>
<keyword evidence="8" id="KW-0234">DNA repair</keyword>
<feature type="compositionally biased region" description="Low complexity" evidence="9">
    <location>
        <begin position="82"/>
        <end position="97"/>
    </location>
</feature>
<dbReference type="Proteomes" id="UP000054350">
    <property type="component" value="Unassembled WGS sequence"/>
</dbReference>
<accession>A0A0L0SG07</accession>
<feature type="compositionally biased region" description="Acidic residues" evidence="9">
    <location>
        <begin position="181"/>
        <end position="191"/>
    </location>
</feature>
<dbReference type="CDD" id="cd00019">
    <property type="entry name" value="AP2Ec"/>
    <property type="match status" value="1"/>
</dbReference>
<organism evidence="11 12">
    <name type="scientific">Allomyces macrogynus (strain ATCC 38327)</name>
    <name type="common">Allomyces javanicus var. macrogynus</name>
    <dbReference type="NCBI Taxonomy" id="578462"/>
    <lineage>
        <taxon>Eukaryota</taxon>
        <taxon>Fungi</taxon>
        <taxon>Fungi incertae sedis</taxon>
        <taxon>Blastocladiomycota</taxon>
        <taxon>Blastocladiomycetes</taxon>
        <taxon>Blastocladiales</taxon>
        <taxon>Blastocladiaceae</taxon>
        <taxon>Allomyces</taxon>
    </lineage>
</organism>
<dbReference type="GO" id="GO:0003906">
    <property type="term" value="F:DNA-(apurinic or apyrimidinic site) endonuclease activity"/>
    <property type="evidence" value="ECO:0007669"/>
    <property type="project" value="TreeGrafter"/>
</dbReference>
<dbReference type="GO" id="GO:0003677">
    <property type="term" value="F:DNA binding"/>
    <property type="evidence" value="ECO:0007669"/>
    <property type="project" value="InterPro"/>
</dbReference>
<dbReference type="HAMAP" id="MF_00152">
    <property type="entry name" value="Nfo"/>
    <property type="match status" value="1"/>
</dbReference>
<evidence type="ECO:0000256" key="2">
    <source>
        <dbReference type="ARBA" id="ARBA00005340"/>
    </source>
</evidence>
<dbReference type="GO" id="GO:0006284">
    <property type="term" value="P:base-excision repair"/>
    <property type="evidence" value="ECO:0007669"/>
    <property type="project" value="TreeGrafter"/>
</dbReference>
<evidence type="ECO:0000256" key="7">
    <source>
        <dbReference type="ARBA" id="ARBA00022833"/>
    </source>
</evidence>
<dbReference type="SUPFAM" id="SSF51658">
    <property type="entry name" value="Xylose isomerase-like"/>
    <property type="match status" value="1"/>
</dbReference>
<feature type="domain" description="Xylose isomerase-like TIM barrel" evidence="10">
    <location>
        <begin position="281"/>
        <end position="522"/>
    </location>
</feature>
<keyword evidence="5" id="KW-0227">DNA damage</keyword>
<comment type="cofactor">
    <cofactor evidence="1">
        <name>Zn(2+)</name>
        <dbReference type="ChEBI" id="CHEBI:29105"/>
    </cofactor>
</comment>
<keyword evidence="12" id="KW-1185">Reference proteome</keyword>
<feature type="compositionally biased region" description="Low complexity" evidence="9">
    <location>
        <begin position="36"/>
        <end position="53"/>
    </location>
</feature>
<feature type="compositionally biased region" description="Polar residues" evidence="9">
    <location>
        <begin position="15"/>
        <end position="31"/>
    </location>
</feature>
<evidence type="ECO:0000256" key="3">
    <source>
        <dbReference type="ARBA" id="ARBA00021759"/>
    </source>
</evidence>
<keyword evidence="11" id="KW-0255">Endonuclease</keyword>
<protein>
    <recommendedName>
        <fullName evidence="3">Apurinic-apyrimidinic endonuclease 1</fullName>
    </recommendedName>
</protein>
<reference evidence="11 12" key="2">
    <citation type="submission" date="2009-11" db="EMBL/GenBank/DDBJ databases">
        <title>The Genome Sequence of Allomyces macrogynus strain ATCC 38327.</title>
        <authorList>
            <consortium name="The Broad Institute Genome Sequencing Platform"/>
            <person name="Russ C."/>
            <person name="Cuomo C."/>
            <person name="Shea T."/>
            <person name="Young S.K."/>
            <person name="Zeng Q."/>
            <person name="Koehrsen M."/>
            <person name="Haas B."/>
            <person name="Borodovsky M."/>
            <person name="Guigo R."/>
            <person name="Alvarado L."/>
            <person name="Berlin A."/>
            <person name="Borenstein D."/>
            <person name="Chen Z."/>
            <person name="Engels R."/>
            <person name="Freedman E."/>
            <person name="Gellesch M."/>
            <person name="Goldberg J."/>
            <person name="Griggs A."/>
            <person name="Gujja S."/>
            <person name="Heiman D."/>
            <person name="Hepburn T."/>
            <person name="Howarth C."/>
            <person name="Jen D."/>
            <person name="Larson L."/>
            <person name="Lewis B."/>
            <person name="Mehta T."/>
            <person name="Park D."/>
            <person name="Pearson M."/>
            <person name="Roberts A."/>
            <person name="Saif S."/>
            <person name="Shenoy N."/>
            <person name="Sisk P."/>
            <person name="Stolte C."/>
            <person name="Sykes S."/>
            <person name="Walk T."/>
            <person name="White J."/>
            <person name="Yandava C."/>
            <person name="Burger G."/>
            <person name="Gray M.W."/>
            <person name="Holland P.W.H."/>
            <person name="King N."/>
            <person name="Lang F.B.F."/>
            <person name="Roger A.J."/>
            <person name="Ruiz-Trillo I."/>
            <person name="Lander E."/>
            <person name="Nusbaum C."/>
        </authorList>
    </citation>
    <scope>NUCLEOTIDE SEQUENCE [LARGE SCALE GENOMIC DNA]</scope>
    <source>
        <strain evidence="11 12">ATCC 38327</strain>
    </source>
</reference>